<gene>
    <name evidence="1" type="ORF">PJF56_16500</name>
</gene>
<sequence length="61" mass="6450">MIIVPNTLIGGAGRDLFVIQSANTTAEHLITDFVDSQDLLGLDGLTFTEITITSDGNSTLI</sequence>
<evidence type="ECO:0000313" key="2">
    <source>
        <dbReference type="Proteomes" id="UP001231370"/>
    </source>
</evidence>
<evidence type="ECO:0000313" key="1">
    <source>
        <dbReference type="EMBL" id="MDJ1180465.1"/>
    </source>
</evidence>
<dbReference type="SUPFAM" id="SSF51120">
    <property type="entry name" value="beta-Roll"/>
    <property type="match status" value="1"/>
</dbReference>
<dbReference type="InterPro" id="IPR011049">
    <property type="entry name" value="Serralysin-like_metalloprot_C"/>
</dbReference>
<proteinExistence type="predicted"/>
<dbReference type="Proteomes" id="UP001231370">
    <property type="component" value="Unassembled WGS sequence"/>
</dbReference>
<organism evidence="1 2">
    <name type="scientific">Roseofilum halophilum BLCC-M91</name>
    <dbReference type="NCBI Taxonomy" id="3022259"/>
    <lineage>
        <taxon>Bacteria</taxon>
        <taxon>Bacillati</taxon>
        <taxon>Cyanobacteriota</taxon>
        <taxon>Cyanophyceae</taxon>
        <taxon>Desertifilales</taxon>
        <taxon>Desertifilaceae</taxon>
        <taxon>Roseofilum</taxon>
        <taxon>Roseofilum halophilum</taxon>
    </lineage>
</organism>
<dbReference type="EMBL" id="JAQPOK010000123">
    <property type="protein sequence ID" value="MDJ1180465.1"/>
    <property type="molecule type" value="Genomic_DNA"/>
</dbReference>
<reference evidence="1 2" key="1">
    <citation type="submission" date="2023-01" db="EMBL/GenBank/DDBJ databases">
        <title>Novel diversity within Roseofilum (Cyanobacteria; Desertifilaceae) from marine benthic mats with descriptions of four novel species.</title>
        <authorList>
            <person name="Wang Y."/>
            <person name="Berthold D.E."/>
            <person name="Hu J."/>
            <person name="Lefler F.W."/>
            <person name="Laughinghouse H.D. IV."/>
        </authorList>
    </citation>
    <scope>NUCLEOTIDE SEQUENCE [LARGE SCALE GENOMIC DNA]</scope>
    <source>
        <strain evidence="1 2">BLCC-M91</strain>
    </source>
</reference>
<protein>
    <submittedName>
        <fullName evidence="1">Uncharacterized protein</fullName>
    </submittedName>
</protein>
<dbReference type="RefSeq" id="WP_283763766.1">
    <property type="nucleotide sequence ID" value="NZ_JAQPOK010000123.1"/>
</dbReference>
<comment type="caution">
    <text evidence="1">The sequence shown here is derived from an EMBL/GenBank/DDBJ whole genome shotgun (WGS) entry which is preliminary data.</text>
</comment>
<name>A0ABT7BMQ5_9CYAN</name>
<keyword evidence="2" id="KW-1185">Reference proteome</keyword>
<accession>A0ABT7BMQ5</accession>
<dbReference type="Gene3D" id="2.150.10.10">
    <property type="entry name" value="Serralysin-like metalloprotease, C-terminal"/>
    <property type="match status" value="1"/>
</dbReference>